<accession>A0A194VHW3</accession>
<name>A0A194VHW3_CYTMA</name>
<dbReference type="OrthoDB" id="4763081at2759"/>
<keyword evidence="2" id="KW-1185">Reference proteome</keyword>
<dbReference type="EMBL" id="KN796113">
    <property type="protein sequence ID" value="KUI63587.1"/>
    <property type="molecule type" value="Genomic_DNA"/>
</dbReference>
<dbReference type="Proteomes" id="UP000078559">
    <property type="component" value="Unassembled WGS sequence"/>
</dbReference>
<evidence type="ECO:0000313" key="2">
    <source>
        <dbReference type="Proteomes" id="UP000078559"/>
    </source>
</evidence>
<gene>
    <name evidence="1" type="ORF">VM1G_10402</name>
</gene>
<evidence type="ECO:0000313" key="1">
    <source>
        <dbReference type="EMBL" id="KUI63587.1"/>
    </source>
</evidence>
<proteinExistence type="predicted"/>
<dbReference type="AlphaFoldDB" id="A0A194VHW3"/>
<protein>
    <submittedName>
        <fullName evidence="1">Uncharacterized protein</fullName>
    </submittedName>
</protein>
<sequence length="577" mass="65772">MPSITKKTPHLGLSPWCNACEDDILQGESTILFLGHEKVMFRALTRPFDLPPLGPATTKVNGFLLCQNLRCRTCDTSPECAAVHYQCFKTFVKYCELPIYQALDYLWTIAFFRRPWAKTPRLYLKPQRRVNYGELRRIAYNTDLAGLQSMPLELLDMIRQFSPHTYLWRLITVLDLSRRATTSAQPLSTLALQSIESWKRGEQPAIVLNKSRTAVRIIIDSDGIRKIECLSAQPGFVQESSSHQAYIVEEAARLSGVKVHIKDGLLRLHLPSSTISLPIWDTPCPPKLADCYFQPKLRQHWQRFRTANLEETRGMTFFYSMGRICGIYAHSLTETCALSIFERFSKTLQPYLVWIYLPIARKDRIIELGTRKVTNDGLCIRVCTELSGVSVLGPHYQSATDDRWFCSSKPVSLAFNEPSDNQRSPVSLGAYNPSCSATEEPRQLEPLHYEQQHIGHFTYFSSAPLNEIYCAYVFEDEGNGLCRGILFEYISGGSQAVGQCRLGVDLRRKYILPSAICFRTSSWKDCRGRHLYGVQVDLGVCSASSHPSQETWQCRVLSDARTLHFWFTEERSVLCII</sequence>
<reference evidence="1" key="1">
    <citation type="submission" date="2014-12" db="EMBL/GenBank/DDBJ databases">
        <title>Genome Sequence of Valsa Canker Pathogens Uncovers a Specific Adaption of Colonization on Woody Bark.</title>
        <authorList>
            <person name="Yin Z."/>
            <person name="Liu H."/>
            <person name="Gao X."/>
            <person name="Li Z."/>
            <person name="Song N."/>
            <person name="Ke X."/>
            <person name="Dai Q."/>
            <person name="Wu Y."/>
            <person name="Sun Y."/>
            <person name="Xu J.-R."/>
            <person name="Kang Z.K."/>
            <person name="Wang L."/>
            <person name="Huang L."/>
        </authorList>
    </citation>
    <scope>NUCLEOTIDE SEQUENCE [LARGE SCALE GENOMIC DNA]</scope>
    <source>
        <strain evidence="1">03-8</strain>
    </source>
</reference>
<organism evidence="1 2">
    <name type="scientific">Cytospora mali</name>
    <name type="common">Apple Valsa canker fungus</name>
    <name type="synonym">Valsa mali</name>
    <dbReference type="NCBI Taxonomy" id="578113"/>
    <lineage>
        <taxon>Eukaryota</taxon>
        <taxon>Fungi</taxon>
        <taxon>Dikarya</taxon>
        <taxon>Ascomycota</taxon>
        <taxon>Pezizomycotina</taxon>
        <taxon>Sordariomycetes</taxon>
        <taxon>Sordariomycetidae</taxon>
        <taxon>Diaporthales</taxon>
        <taxon>Cytosporaceae</taxon>
        <taxon>Cytospora</taxon>
    </lineage>
</organism>